<accession>A0ABQ0KMY6</accession>
<name>A0ABQ0KMY6_MYCNV</name>
<dbReference type="Proteomes" id="UP000069773">
    <property type="component" value="Unassembled WGS sequence"/>
</dbReference>
<gene>
    <name evidence="2" type="ORF">RMCN_3988</name>
</gene>
<keyword evidence="3" id="KW-1185">Reference proteome</keyword>
<dbReference type="InterPro" id="IPR005303">
    <property type="entry name" value="MOCOS_middle"/>
</dbReference>
<dbReference type="EMBL" id="BCTA01000052">
    <property type="protein sequence ID" value="GAT10855.1"/>
    <property type="molecule type" value="Genomic_DNA"/>
</dbReference>
<reference evidence="2 3" key="1">
    <citation type="journal article" date="2016" name="Genome Announc.">
        <title>Draft Genome Sequences of Five Rapidly Growing Mycobacterium Species, M. thermoresistibile, M. fortuitum subsp. acetamidolyticum, M. canariasense, M. brisbanense, and M. novocastrense.</title>
        <authorList>
            <person name="Katahira K."/>
            <person name="Ogura Y."/>
            <person name="Gotoh Y."/>
            <person name="Hayashi T."/>
        </authorList>
    </citation>
    <scope>NUCLEOTIDE SEQUENCE [LARGE SCALE GENOMIC DNA]</scope>
    <source>
        <strain evidence="2 3">JCM18114</strain>
    </source>
</reference>
<evidence type="ECO:0000259" key="1">
    <source>
        <dbReference type="PROSITE" id="PS51340"/>
    </source>
</evidence>
<dbReference type="InterPro" id="IPR005302">
    <property type="entry name" value="MoCF_Sase_C"/>
</dbReference>
<dbReference type="InterPro" id="IPR011037">
    <property type="entry name" value="Pyrv_Knase-like_insert_dom_sf"/>
</dbReference>
<comment type="caution">
    <text evidence="2">The sequence shown here is derived from an EMBL/GenBank/DDBJ whole genome shotgun (WGS) entry which is preliminary data.</text>
</comment>
<dbReference type="Gene3D" id="2.40.33.20">
    <property type="entry name" value="PK beta-barrel domain-like"/>
    <property type="match status" value="1"/>
</dbReference>
<organism evidence="2 3">
    <name type="scientific">Mycolicibacterium novocastrense</name>
    <name type="common">Mycobacterium novocastrense</name>
    <dbReference type="NCBI Taxonomy" id="59813"/>
    <lineage>
        <taxon>Bacteria</taxon>
        <taxon>Bacillati</taxon>
        <taxon>Actinomycetota</taxon>
        <taxon>Actinomycetes</taxon>
        <taxon>Mycobacteriales</taxon>
        <taxon>Mycobacteriaceae</taxon>
        <taxon>Mycolicibacterium</taxon>
    </lineage>
</organism>
<dbReference type="Pfam" id="PF03476">
    <property type="entry name" value="MOSC_N"/>
    <property type="match status" value="1"/>
</dbReference>
<dbReference type="SUPFAM" id="SSF50800">
    <property type="entry name" value="PK beta-barrel domain-like"/>
    <property type="match status" value="1"/>
</dbReference>
<proteinExistence type="predicted"/>
<dbReference type="PROSITE" id="PS51340">
    <property type="entry name" value="MOSC"/>
    <property type="match status" value="1"/>
</dbReference>
<evidence type="ECO:0000313" key="3">
    <source>
        <dbReference type="Proteomes" id="UP000069773"/>
    </source>
</evidence>
<dbReference type="Pfam" id="PF03473">
    <property type="entry name" value="MOSC"/>
    <property type="match status" value="1"/>
</dbReference>
<protein>
    <submittedName>
        <fullName evidence="2">MOSC domain-containing protein</fullName>
    </submittedName>
</protein>
<sequence length="275" mass="29409">MTDMTGRVAALQRYPVKSMLGEVRDRVRIGPLGVDGDRRYALIDEETGRVATAKHPRRWSTLLQCASTTSEDGSVTVTLPDGRSVPVTEAAAPLSELLGRTVHIADERAAGVVLERSDPLEVLEHGIDAEFDPVLLELGQGAPGGAFVDHSPVHLITTATLDAIGVGISEALRYRPNVVVDVGSEPFVENEWVGAEIELGEVTLRVTLPTPRCAVPTLKHGATERLPDAVRYLLEHNRVEVPGGGKLPCAGVYAEVVAVGTVSAGDEVRVRPLQR</sequence>
<feature type="domain" description="MOSC" evidence="1">
    <location>
        <begin position="128"/>
        <end position="271"/>
    </location>
</feature>
<evidence type="ECO:0000313" key="2">
    <source>
        <dbReference type="EMBL" id="GAT10855.1"/>
    </source>
</evidence>